<evidence type="ECO:0000313" key="9">
    <source>
        <dbReference type="EMBL" id="EEX77898.1"/>
    </source>
</evidence>
<keyword evidence="2" id="KW-0813">Transport</keyword>
<dbReference type="eggNOG" id="COG2814">
    <property type="taxonomic scope" value="Bacteria"/>
</dbReference>
<feature type="transmembrane region" description="Helical" evidence="6">
    <location>
        <begin position="169"/>
        <end position="190"/>
    </location>
</feature>
<dbReference type="RefSeq" id="WP_006191552.1">
    <property type="nucleotide sequence ID" value="NC_015437.1"/>
</dbReference>
<evidence type="ECO:0000256" key="4">
    <source>
        <dbReference type="ARBA" id="ARBA00022989"/>
    </source>
</evidence>
<reference evidence="8 11" key="2">
    <citation type="submission" date="2011-04" db="EMBL/GenBank/DDBJ databases">
        <title>The complete genome of Selenomonas sputigena DSM 20758.</title>
        <authorList>
            <consortium name="US DOE Joint Genome Institute (JGI-PGF)"/>
            <person name="Lucas S."/>
            <person name="Copeland A."/>
            <person name="Lapidus A."/>
            <person name="Bruce D."/>
            <person name="Goodwin L."/>
            <person name="Pitluck S."/>
            <person name="Peters L."/>
            <person name="Kyrpides N."/>
            <person name="Mavromatis K."/>
            <person name="Ivanova N."/>
            <person name="Ovchinnikova G."/>
            <person name="Teshima H."/>
            <person name="Detter J.C."/>
            <person name="Tapia R."/>
            <person name="Han C."/>
            <person name="Land M."/>
            <person name="Hauser L."/>
            <person name="Markowitz V."/>
            <person name="Cheng J.-F."/>
            <person name="Hugenholtz P."/>
            <person name="Woyke T."/>
            <person name="Wu D."/>
            <person name="Gronow S."/>
            <person name="Wellnitz S."/>
            <person name="Schneider S."/>
            <person name="Klenk H.-P."/>
            <person name="Eisen J.A."/>
        </authorList>
    </citation>
    <scope>NUCLEOTIDE SEQUENCE [LARGE SCALE GENOMIC DNA]</scope>
    <source>
        <strain evidence="8">ATCC 35185</strain>
        <strain evidence="11">ATCC 35185 / DSM 20758 / VPI D19B-28</strain>
    </source>
</reference>
<dbReference type="InterPro" id="IPR051788">
    <property type="entry name" value="MFS_Transporter"/>
</dbReference>
<gene>
    <name evidence="8" type="ordered locus">Selsp_1556</name>
    <name evidence="9" type="ORF">SELSPUOL_00632</name>
</gene>
<dbReference type="Gene3D" id="1.20.1250.20">
    <property type="entry name" value="MFS general substrate transporter like domains"/>
    <property type="match status" value="2"/>
</dbReference>
<feature type="transmembrane region" description="Helical" evidence="6">
    <location>
        <begin position="331"/>
        <end position="353"/>
    </location>
</feature>
<accession>C9LT52</accession>
<dbReference type="STRING" id="546271.Selsp_1556"/>
<dbReference type="CDD" id="cd17393">
    <property type="entry name" value="MFS_MosC_like"/>
    <property type="match status" value="1"/>
</dbReference>
<reference evidence="9 10" key="1">
    <citation type="submission" date="2009-09" db="EMBL/GenBank/DDBJ databases">
        <authorList>
            <person name="Weinstock G."/>
            <person name="Sodergren E."/>
            <person name="Clifton S."/>
            <person name="Fulton L."/>
            <person name="Fulton B."/>
            <person name="Courtney L."/>
            <person name="Fronick C."/>
            <person name="Harrison M."/>
            <person name="Strong C."/>
            <person name="Farmer C."/>
            <person name="Delahaunty K."/>
            <person name="Markovic C."/>
            <person name="Hall O."/>
            <person name="Minx P."/>
            <person name="Tomlinson C."/>
            <person name="Mitreva M."/>
            <person name="Nelson J."/>
            <person name="Hou S."/>
            <person name="Wollam A."/>
            <person name="Pepin K.H."/>
            <person name="Johnson M."/>
            <person name="Bhonagiri V."/>
            <person name="Nash W.E."/>
            <person name="Warren W."/>
            <person name="Chinwalla A."/>
            <person name="Mardis E.R."/>
            <person name="Wilson R.K."/>
        </authorList>
    </citation>
    <scope>NUCLEOTIDE SEQUENCE [LARGE SCALE GENOMIC DNA]</scope>
    <source>
        <strain evidence="9">ATCC 35185</strain>
        <strain evidence="10">ATCC 35185 / DSM 20758 / VPI D19B-28</strain>
    </source>
</reference>
<evidence type="ECO:0000256" key="5">
    <source>
        <dbReference type="ARBA" id="ARBA00023136"/>
    </source>
</evidence>
<feature type="transmembrane region" description="Helical" evidence="6">
    <location>
        <begin position="241"/>
        <end position="262"/>
    </location>
</feature>
<dbReference type="GO" id="GO:0005886">
    <property type="term" value="C:plasma membrane"/>
    <property type="evidence" value="ECO:0007669"/>
    <property type="project" value="UniProtKB-SubCell"/>
</dbReference>
<keyword evidence="3 6" id="KW-0812">Transmembrane</keyword>
<keyword evidence="4 6" id="KW-1133">Transmembrane helix</keyword>
<feature type="transmembrane region" description="Helical" evidence="6">
    <location>
        <begin position="274"/>
        <end position="291"/>
    </location>
</feature>
<dbReference type="Proteomes" id="UP000011124">
    <property type="component" value="Chromosome"/>
</dbReference>
<feature type="transmembrane region" description="Helical" evidence="6">
    <location>
        <begin position="297"/>
        <end position="319"/>
    </location>
</feature>
<comment type="subcellular location">
    <subcellularLocation>
        <location evidence="1">Cell membrane</location>
        <topology evidence="1">Multi-pass membrane protein</topology>
    </subcellularLocation>
</comment>
<sequence length="385" mass="40223">MQNNGLPVDRSRSLLHRANQAFFFVGGFGVASWAPLVPLLKARLGVAEDVLGLLLLCIGVGSLVTMPFAGVLAGHFGCRRVIAVDSLVFAALLVALARVDNIVLAVPTLLLFGSSMGIIDVTINIHAVRVEQLLKRRVMSGMHALWSVGGFMGAGLFGVWMALGFTPLGATACSAGIIVLMVLAFARFLLAGRSAPEGRALAVPHGIVAFVAAVAGISFLVEGAVMDWSGVFLTEVRAMDMSLAGTGFAVFSAAMLLMRLLGDAIVNRLGARRVVFFGSVIAIAGFLLVIVSSSAWLIFPGFFAIGFGCANIVPIFFSLMGKQQDMTINAAVAAVSTCGYLGVLMGPAAIGFIAHSTSLLASFALLAVLLFVQLLIGLHVFRKVA</sequence>
<dbReference type="InterPro" id="IPR011701">
    <property type="entry name" value="MFS"/>
</dbReference>
<dbReference type="GO" id="GO:0022857">
    <property type="term" value="F:transmembrane transporter activity"/>
    <property type="evidence" value="ECO:0007669"/>
    <property type="project" value="InterPro"/>
</dbReference>
<protein>
    <submittedName>
        <fullName evidence="8">Major facilitator superfamily MFS_1</fullName>
    </submittedName>
    <submittedName>
        <fullName evidence="9">Transporter, major facilitator family protein</fullName>
    </submittedName>
</protein>
<feature type="transmembrane region" description="Helical" evidence="6">
    <location>
        <begin position="81"/>
        <end position="99"/>
    </location>
</feature>
<dbReference type="InterPro" id="IPR036259">
    <property type="entry name" value="MFS_trans_sf"/>
</dbReference>
<feature type="transmembrane region" description="Helical" evidence="6">
    <location>
        <begin position="105"/>
        <end position="123"/>
    </location>
</feature>
<evidence type="ECO:0000259" key="7">
    <source>
        <dbReference type="PROSITE" id="PS50850"/>
    </source>
</evidence>
<evidence type="ECO:0000313" key="11">
    <source>
        <dbReference type="Proteomes" id="UP000011124"/>
    </source>
</evidence>
<evidence type="ECO:0000256" key="1">
    <source>
        <dbReference type="ARBA" id="ARBA00004651"/>
    </source>
</evidence>
<dbReference type="PROSITE" id="PS50850">
    <property type="entry name" value="MFS"/>
    <property type="match status" value="1"/>
</dbReference>
<keyword evidence="5 6" id="KW-0472">Membrane</keyword>
<evidence type="ECO:0000256" key="3">
    <source>
        <dbReference type="ARBA" id="ARBA00022692"/>
    </source>
</evidence>
<dbReference type="AlphaFoldDB" id="C9LT52"/>
<dbReference type="HOGENOM" id="CLU_035309_1_0_9"/>
<evidence type="ECO:0000256" key="6">
    <source>
        <dbReference type="SAM" id="Phobius"/>
    </source>
</evidence>
<dbReference type="PANTHER" id="PTHR23514:SF13">
    <property type="entry name" value="INNER MEMBRANE PROTEIN YBJJ"/>
    <property type="match status" value="1"/>
</dbReference>
<dbReference type="EMBL" id="ACKP02000012">
    <property type="protein sequence ID" value="EEX77898.1"/>
    <property type="molecule type" value="Genomic_DNA"/>
</dbReference>
<organism evidence="9 10">
    <name type="scientific">Selenomonas sputigena (strain ATCC 35185 / DSM 20758 / CCUG 44933 / VPI D19B-28)</name>
    <dbReference type="NCBI Taxonomy" id="546271"/>
    <lineage>
        <taxon>Bacteria</taxon>
        <taxon>Bacillati</taxon>
        <taxon>Bacillota</taxon>
        <taxon>Negativicutes</taxon>
        <taxon>Selenomonadales</taxon>
        <taxon>Selenomonadaceae</taxon>
        <taxon>Selenomonas</taxon>
    </lineage>
</organism>
<dbReference type="EMBL" id="CP002637">
    <property type="protein sequence ID" value="AEC00513.1"/>
    <property type="molecule type" value="Genomic_DNA"/>
</dbReference>
<feature type="domain" description="Major facilitator superfamily (MFS) profile" evidence="7">
    <location>
        <begin position="13"/>
        <end position="385"/>
    </location>
</feature>
<proteinExistence type="predicted"/>
<feature type="transmembrane region" description="Helical" evidence="6">
    <location>
        <begin position="21"/>
        <end position="40"/>
    </location>
</feature>
<evidence type="ECO:0000256" key="2">
    <source>
        <dbReference type="ARBA" id="ARBA00022448"/>
    </source>
</evidence>
<dbReference type="PANTHER" id="PTHR23514">
    <property type="entry name" value="BYPASS OF STOP CODON PROTEIN 6"/>
    <property type="match status" value="1"/>
</dbReference>
<dbReference type="KEGG" id="ssg:Selsp_1556"/>
<feature type="transmembrane region" description="Helical" evidence="6">
    <location>
        <begin position="359"/>
        <end position="381"/>
    </location>
</feature>
<dbReference type="InterPro" id="IPR020846">
    <property type="entry name" value="MFS_dom"/>
</dbReference>
<dbReference type="Proteomes" id="UP000003505">
    <property type="component" value="Unassembled WGS sequence"/>
</dbReference>
<dbReference type="SUPFAM" id="SSF103473">
    <property type="entry name" value="MFS general substrate transporter"/>
    <property type="match status" value="1"/>
</dbReference>
<evidence type="ECO:0000313" key="10">
    <source>
        <dbReference type="Proteomes" id="UP000003505"/>
    </source>
</evidence>
<evidence type="ECO:0000313" key="8">
    <source>
        <dbReference type="EMBL" id="AEC00513.1"/>
    </source>
</evidence>
<name>C9LT52_SELS3</name>
<feature type="transmembrane region" description="Helical" evidence="6">
    <location>
        <begin position="52"/>
        <end position="74"/>
    </location>
</feature>
<keyword evidence="11" id="KW-1185">Reference proteome</keyword>
<feature type="transmembrane region" description="Helical" evidence="6">
    <location>
        <begin position="202"/>
        <end position="221"/>
    </location>
</feature>
<dbReference type="OrthoDB" id="9809599at2"/>
<dbReference type="Pfam" id="PF07690">
    <property type="entry name" value="MFS_1"/>
    <property type="match status" value="1"/>
</dbReference>
<feature type="transmembrane region" description="Helical" evidence="6">
    <location>
        <begin position="144"/>
        <end position="163"/>
    </location>
</feature>